<dbReference type="PANTHER" id="PTHR30332">
    <property type="entry name" value="PROBABLE GENERAL SECRETION PATHWAY PROTEIN D"/>
    <property type="match status" value="1"/>
</dbReference>
<dbReference type="Proteomes" id="UP001156660">
    <property type="component" value="Unassembled WGS sequence"/>
</dbReference>
<reference evidence="10" key="3">
    <citation type="journal article" date="2019" name="Int. J. Syst. Evol. Microbiol.">
        <title>The Global Catalogue of Microorganisms (GCM) 10K type strain sequencing project: providing services to taxonomists for standard genome sequencing and annotation.</title>
        <authorList>
            <consortium name="The Broad Institute Genomics Platform"/>
            <consortium name="The Broad Institute Genome Sequencing Center for Infectious Disease"/>
            <person name="Wu L."/>
            <person name="Ma J."/>
        </authorList>
    </citation>
    <scope>NUCLEOTIDE SEQUENCE [LARGE SCALE GENOMIC DNA]</scope>
    <source>
        <strain evidence="10">NBRC 105001</strain>
    </source>
</reference>
<keyword evidence="10" id="KW-1185">Reference proteome</keyword>
<dbReference type="AlphaFoldDB" id="A0A2S7X143"/>
<evidence type="ECO:0000256" key="4">
    <source>
        <dbReference type="RuleBase" id="RU004003"/>
    </source>
</evidence>
<reference evidence="7" key="4">
    <citation type="submission" date="2023-01" db="EMBL/GenBank/DDBJ databases">
        <title>Draft genome sequence of Aliivibrio sifiae strain NBRC 105001.</title>
        <authorList>
            <person name="Sun Q."/>
            <person name="Mori K."/>
        </authorList>
    </citation>
    <scope>NUCLEOTIDE SEQUENCE</scope>
    <source>
        <strain evidence="7">NBRC 105001</strain>
    </source>
</reference>
<sequence length="478" mass="52543">MKPFILLIVPLLLLGCSSQEYKDNLKKNNEIHQEISDYTTQAKRNKVGYITLPPASQSIITQDIDTAWLNDDITVNVSDMPLSIVIEEIMNGIHLPIWFSEEVEPNKLVSLNFSSTRLDVLNLLSRETGYGISANANRLEITQYVTDTFSINIPAGKYSAQLGSQGEEGDSDSARVEGQFLNVEYNEVQIVDEIADGIVKLLGGDDAAENAVSTAPSLSSITVRATPDKMREVNRLIDNAQTALSKQVMLDIRVLEFKSNLGTERGIDWNIVRETSNGLLQFFVPGTTTVSKGAGYGLAFTGTGKWSGTESLITVLKKQGSVSTETPITAMALNNQPAKITQQQVVPYFSEVSSDSSEGVVSASVTRDTEVEGVDMMITANVKRNHVWLRISGQLQKITNREDQNVADIDLQLLTVQKSEITFTNKLRYGQTYVIASIKQTSRLAEKTESFWSSWLGGTGSSTDTVETLVLLTPRKVE</sequence>
<dbReference type="GO" id="GO:0016020">
    <property type="term" value="C:membrane"/>
    <property type="evidence" value="ECO:0007669"/>
    <property type="project" value="UniProtKB-SubCell"/>
</dbReference>
<organism evidence="8 9">
    <name type="scientific">Aliivibrio sifiae</name>
    <dbReference type="NCBI Taxonomy" id="566293"/>
    <lineage>
        <taxon>Bacteria</taxon>
        <taxon>Pseudomonadati</taxon>
        <taxon>Pseudomonadota</taxon>
        <taxon>Gammaproteobacteria</taxon>
        <taxon>Vibrionales</taxon>
        <taxon>Vibrionaceae</taxon>
        <taxon>Aliivibrio</taxon>
    </lineage>
</organism>
<evidence type="ECO:0000256" key="1">
    <source>
        <dbReference type="ARBA" id="ARBA00004370"/>
    </source>
</evidence>
<dbReference type="Proteomes" id="UP000239273">
    <property type="component" value="Unassembled WGS sequence"/>
</dbReference>
<dbReference type="EMBL" id="MSCP01000005">
    <property type="protein sequence ID" value="PQJ83540.1"/>
    <property type="molecule type" value="Genomic_DNA"/>
</dbReference>
<comment type="caution">
    <text evidence="8">The sequence shown here is derived from an EMBL/GenBank/DDBJ whole genome shotgun (WGS) entry which is preliminary data.</text>
</comment>
<dbReference type="GO" id="GO:0009306">
    <property type="term" value="P:protein secretion"/>
    <property type="evidence" value="ECO:0007669"/>
    <property type="project" value="InterPro"/>
</dbReference>
<evidence type="ECO:0000256" key="3">
    <source>
        <dbReference type="ARBA" id="ARBA00023136"/>
    </source>
</evidence>
<feature type="chain" id="PRO_5015419127" description="Type II/III secretion system secretin-like domain-containing protein" evidence="5">
    <location>
        <begin position="23"/>
        <end position="478"/>
    </location>
</feature>
<dbReference type="GO" id="GO:0015627">
    <property type="term" value="C:type II protein secretion system complex"/>
    <property type="evidence" value="ECO:0007669"/>
    <property type="project" value="TreeGrafter"/>
</dbReference>
<keyword evidence="3" id="KW-0472">Membrane</keyword>
<dbReference type="PROSITE" id="PS51257">
    <property type="entry name" value="PROKAR_LIPOPROTEIN"/>
    <property type="match status" value="1"/>
</dbReference>
<feature type="domain" description="Type II/III secretion system secretin-like" evidence="6">
    <location>
        <begin position="317"/>
        <end position="444"/>
    </location>
</feature>
<evidence type="ECO:0000256" key="2">
    <source>
        <dbReference type="ARBA" id="ARBA00022729"/>
    </source>
</evidence>
<evidence type="ECO:0000259" key="6">
    <source>
        <dbReference type="Pfam" id="PF00263"/>
    </source>
</evidence>
<protein>
    <recommendedName>
        <fullName evidence="6">Type II/III secretion system secretin-like domain-containing protein</fullName>
    </recommendedName>
</protein>
<feature type="signal peptide" evidence="5">
    <location>
        <begin position="1"/>
        <end position="22"/>
    </location>
</feature>
<evidence type="ECO:0000313" key="10">
    <source>
        <dbReference type="Proteomes" id="UP001156660"/>
    </source>
</evidence>
<comment type="subcellular location">
    <subcellularLocation>
        <location evidence="1">Membrane</location>
    </subcellularLocation>
</comment>
<evidence type="ECO:0000313" key="9">
    <source>
        <dbReference type="Proteomes" id="UP000239273"/>
    </source>
</evidence>
<dbReference type="InterPro" id="IPR050810">
    <property type="entry name" value="Bact_Secretion_Sys_Channel"/>
</dbReference>
<keyword evidence="2 5" id="KW-0732">Signal</keyword>
<comment type="similarity">
    <text evidence="4">Belongs to the bacterial secretin family.</text>
</comment>
<proteinExistence type="inferred from homology"/>
<reference evidence="7" key="1">
    <citation type="journal article" date="2014" name="Int. J. Syst. Evol. Microbiol.">
        <title>Complete genome of a new Firmicutes species belonging to the dominant human colonic microbiota ('Ruminococcus bicirculans') reveals two chromosomes and a selective capacity to utilize plant glucans.</title>
        <authorList>
            <consortium name="NISC Comparative Sequencing Program"/>
            <person name="Wegmann U."/>
            <person name="Louis P."/>
            <person name="Goesmann A."/>
            <person name="Henrissat B."/>
            <person name="Duncan S.H."/>
            <person name="Flint H.J."/>
        </authorList>
    </citation>
    <scope>NUCLEOTIDE SEQUENCE</scope>
    <source>
        <strain evidence="7">NBRC 105001</strain>
    </source>
</reference>
<evidence type="ECO:0000313" key="7">
    <source>
        <dbReference type="EMBL" id="GLR76824.1"/>
    </source>
</evidence>
<reference evidence="8 9" key="2">
    <citation type="submission" date="2016-12" db="EMBL/GenBank/DDBJ databases">
        <title>Diversity of luminous bacteria.</title>
        <authorList>
            <person name="Yoshizawa S."/>
            <person name="Kogure K."/>
        </authorList>
    </citation>
    <scope>NUCLEOTIDE SEQUENCE [LARGE SCALE GENOMIC DNA]</scope>
    <source>
        <strain evidence="8 9">NBRC 105001</strain>
    </source>
</reference>
<dbReference type="OrthoDB" id="5857380at2"/>
<dbReference type="RefSeq" id="WP_105064464.1">
    <property type="nucleotide sequence ID" value="NZ_BSOU01000014.1"/>
</dbReference>
<accession>A0A2S7X143</accession>
<dbReference type="Pfam" id="PF00263">
    <property type="entry name" value="Secretin"/>
    <property type="match status" value="1"/>
</dbReference>
<dbReference type="InterPro" id="IPR004846">
    <property type="entry name" value="T2SS/T3SS_dom"/>
</dbReference>
<name>A0A2S7X143_9GAMM</name>
<dbReference type="EMBL" id="BSOU01000014">
    <property type="protein sequence ID" value="GLR76824.1"/>
    <property type="molecule type" value="Genomic_DNA"/>
</dbReference>
<dbReference type="PANTHER" id="PTHR30332:SF24">
    <property type="entry name" value="SECRETIN GSPD-RELATED"/>
    <property type="match status" value="1"/>
</dbReference>
<evidence type="ECO:0000256" key="5">
    <source>
        <dbReference type="SAM" id="SignalP"/>
    </source>
</evidence>
<evidence type="ECO:0000313" key="8">
    <source>
        <dbReference type="EMBL" id="PQJ83540.1"/>
    </source>
</evidence>
<gene>
    <name evidence="8" type="ORF">BTO23_20585</name>
    <name evidence="7" type="ORF">GCM10007855_36990</name>
</gene>